<dbReference type="OrthoDB" id="4177236at2759"/>
<reference evidence="2" key="2">
    <citation type="submission" date="2015-01" db="EMBL/GenBank/DDBJ databases">
        <title>Evolutionary Origins and Diversification of the Mycorrhizal Mutualists.</title>
        <authorList>
            <consortium name="DOE Joint Genome Institute"/>
            <consortium name="Mycorrhizal Genomics Consortium"/>
            <person name="Kohler A."/>
            <person name="Kuo A."/>
            <person name="Nagy L.G."/>
            <person name="Floudas D."/>
            <person name="Copeland A."/>
            <person name="Barry K.W."/>
            <person name="Cichocki N."/>
            <person name="Veneault-Fourrey C."/>
            <person name="LaButti K."/>
            <person name="Lindquist E.A."/>
            <person name="Lipzen A."/>
            <person name="Lundell T."/>
            <person name="Morin E."/>
            <person name="Murat C."/>
            <person name="Riley R."/>
            <person name="Ohm R."/>
            <person name="Sun H."/>
            <person name="Tunlid A."/>
            <person name="Henrissat B."/>
            <person name="Grigoriev I.V."/>
            <person name="Hibbett D.S."/>
            <person name="Martin F."/>
        </authorList>
    </citation>
    <scope>NUCLEOTIDE SEQUENCE [LARGE SCALE GENOMIC DNA]</scope>
    <source>
        <strain evidence="2">Marx 270</strain>
    </source>
</reference>
<evidence type="ECO:0000313" key="1">
    <source>
        <dbReference type="EMBL" id="KIO07626.1"/>
    </source>
</evidence>
<dbReference type="HOGENOM" id="CLU_2032166_0_0_1"/>
<proteinExistence type="predicted"/>
<dbReference type="EMBL" id="KN831959">
    <property type="protein sequence ID" value="KIO07626.1"/>
    <property type="molecule type" value="Genomic_DNA"/>
</dbReference>
<protein>
    <recommendedName>
        <fullName evidence="3">Aminoglycoside phosphotransferase domain-containing protein</fullName>
    </recommendedName>
</protein>
<dbReference type="InParanoid" id="A0A0C3PGV3"/>
<dbReference type="STRING" id="870435.A0A0C3PGV3"/>
<reference evidence="1 2" key="1">
    <citation type="submission" date="2014-04" db="EMBL/GenBank/DDBJ databases">
        <authorList>
            <consortium name="DOE Joint Genome Institute"/>
            <person name="Kuo A."/>
            <person name="Kohler A."/>
            <person name="Costa M.D."/>
            <person name="Nagy L.G."/>
            <person name="Floudas D."/>
            <person name="Copeland A."/>
            <person name="Barry K.W."/>
            <person name="Cichocki N."/>
            <person name="Veneault-Fourrey C."/>
            <person name="LaButti K."/>
            <person name="Lindquist E.A."/>
            <person name="Lipzen A."/>
            <person name="Lundell T."/>
            <person name="Morin E."/>
            <person name="Murat C."/>
            <person name="Sun H."/>
            <person name="Tunlid A."/>
            <person name="Henrissat B."/>
            <person name="Grigoriev I.V."/>
            <person name="Hibbett D.S."/>
            <person name="Martin F."/>
            <person name="Nordberg H.P."/>
            <person name="Cantor M.N."/>
            <person name="Hua S.X."/>
        </authorList>
    </citation>
    <scope>NUCLEOTIDE SEQUENCE [LARGE SCALE GENOMIC DNA]</scope>
    <source>
        <strain evidence="1 2">Marx 270</strain>
    </source>
</reference>
<dbReference type="AlphaFoldDB" id="A0A0C3PGV3"/>
<sequence>GPFTSYSNLTEWFNSRPTVSKRFNFIGLDPNESPFNHSEVPLVFTRQDIHMRNIVVWKDSTVWLCDCEQAGFCPEYFKYVGTVEYDRTPWLWRFFIPFIAGFHSIRYRHLYRPGGRFLLVHI</sequence>
<keyword evidence="2" id="KW-1185">Reference proteome</keyword>
<organism evidence="1 2">
    <name type="scientific">Pisolithus tinctorius Marx 270</name>
    <dbReference type="NCBI Taxonomy" id="870435"/>
    <lineage>
        <taxon>Eukaryota</taxon>
        <taxon>Fungi</taxon>
        <taxon>Dikarya</taxon>
        <taxon>Basidiomycota</taxon>
        <taxon>Agaricomycotina</taxon>
        <taxon>Agaricomycetes</taxon>
        <taxon>Agaricomycetidae</taxon>
        <taxon>Boletales</taxon>
        <taxon>Sclerodermatineae</taxon>
        <taxon>Pisolithaceae</taxon>
        <taxon>Pisolithus</taxon>
    </lineage>
</organism>
<feature type="non-terminal residue" evidence="1">
    <location>
        <position position="1"/>
    </location>
</feature>
<evidence type="ECO:0008006" key="3">
    <source>
        <dbReference type="Google" id="ProtNLM"/>
    </source>
</evidence>
<gene>
    <name evidence="1" type="ORF">M404DRAFT_135375</name>
</gene>
<dbReference type="Proteomes" id="UP000054217">
    <property type="component" value="Unassembled WGS sequence"/>
</dbReference>
<accession>A0A0C3PGV3</accession>
<name>A0A0C3PGV3_PISTI</name>
<evidence type="ECO:0000313" key="2">
    <source>
        <dbReference type="Proteomes" id="UP000054217"/>
    </source>
</evidence>